<gene>
    <name evidence="1" type="ORF">NQ176_g9640</name>
</gene>
<name>A0ACC1MKZ4_9HYPO</name>
<comment type="caution">
    <text evidence="1">The sequence shown here is derived from an EMBL/GenBank/DDBJ whole genome shotgun (WGS) entry which is preliminary data.</text>
</comment>
<dbReference type="Proteomes" id="UP001143910">
    <property type="component" value="Unassembled WGS sequence"/>
</dbReference>
<organism evidence="1 2">
    <name type="scientific">Zarea fungicola</name>
    <dbReference type="NCBI Taxonomy" id="93591"/>
    <lineage>
        <taxon>Eukaryota</taxon>
        <taxon>Fungi</taxon>
        <taxon>Dikarya</taxon>
        <taxon>Ascomycota</taxon>
        <taxon>Pezizomycotina</taxon>
        <taxon>Sordariomycetes</taxon>
        <taxon>Hypocreomycetidae</taxon>
        <taxon>Hypocreales</taxon>
        <taxon>Cordycipitaceae</taxon>
        <taxon>Zarea</taxon>
    </lineage>
</organism>
<accession>A0ACC1MKZ4</accession>
<proteinExistence type="predicted"/>
<dbReference type="EMBL" id="JANJQO010002278">
    <property type="protein sequence ID" value="KAJ2967480.1"/>
    <property type="molecule type" value="Genomic_DNA"/>
</dbReference>
<keyword evidence="2" id="KW-1185">Reference proteome</keyword>
<evidence type="ECO:0000313" key="2">
    <source>
        <dbReference type="Proteomes" id="UP001143910"/>
    </source>
</evidence>
<protein>
    <submittedName>
        <fullName evidence="1">Uncharacterized protein</fullName>
    </submittedName>
</protein>
<reference evidence="1" key="1">
    <citation type="submission" date="2022-08" db="EMBL/GenBank/DDBJ databases">
        <title>Genome Sequence of Lecanicillium fungicola.</title>
        <authorList>
            <person name="Buettner E."/>
        </authorList>
    </citation>
    <scope>NUCLEOTIDE SEQUENCE</scope>
    <source>
        <strain evidence="1">Babe33</strain>
    </source>
</reference>
<sequence length="318" mass="35304">MGIISDTALLRLEPDYTKPVGRVYAEATAAMLRLHPHHQKLEMCSFPKDIADLPSWVPDWSRIGRIGIRPPLSWINEFVASGSTKLEAADVVVLENLALRRRGFHCDVVESVFIAGEVVEGPSLEDLEMSLSSAMASGKTRAGLLAAILDFARCLPPSASCDKLETRVWRTLVIDLYRDPDNDDWYETMSRMMVCGESLEINNSLSEKDLAFIFQRASATKREQPQDVADRFFSDAWKHAVRIAKGRTLFSTKSGRLGLGSYCVQAGDVATILDGTGVPILLRPAGSMYNYVGDAYIEGVMYGELMELEQSEQDFDIL</sequence>
<evidence type="ECO:0000313" key="1">
    <source>
        <dbReference type="EMBL" id="KAJ2967480.1"/>
    </source>
</evidence>